<dbReference type="AlphaFoldDB" id="A0ABD6EGI4"/>
<organism evidence="1 2">
    <name type="scientific">Gnathostoma spinigerum</name>
    <dbReference type="NCBI Taxonomy" id="75299"/>
    <lineage>
        <taxon>Eukaryota</taxon>
        <taxon>Metazoa</taxon>
        <taxon>Ecdysozoa</taxon>
        <taxon>Nematoda</taxon>
        <taxon>Chromadorea</taxon>
        <taxon>Rhabditida</taxon>
        <taxon>Spirurina</taxon>
        <taxon>Gnathostomatomorpha</taxon>
        <taxon>Gnathostomatoidea</taxon>
        <taxon>Gnathostomatidae</taxon>
        <taxon>Gnathostoma</taxon>
    </lineage>
</organism>
<reference evidence="1 2" key="1">
    <citation type="submission" date="2024-08" db="EMBL/GenBank/DDBJ databases">
        <title>Gnathostoma spinigerum genome.</title>
        <authorList>
            <person name="Gonzalez-Bertolin B."/>
            <person name="Monzon S."/>
            <person name="Zaballos A."/>
            <person name="Jimenez P."/>
            <person name="Dekumyoy P."/>
            <person name="Varona S."/>
            <person name="Cuesta I."/>
            <person name="Sumanam S."/>
            <person name="Adisakwattana P."/>
            <person name="Gasser R.B."/>
            <person name="Hernandez-Gonzalez A."/>
            <person name="Young N.D."/>
            <person name="Perteguer M.J."/>
        </authorList>
    </citation>
    <scope>NUCLEOTIDE SEQUENCE [LARGE SCALE GENOMIC DNA]</scope>
    <source>
        <strain evidence="1">AL3</strain>
        <tissue evidence="1">Liver</tissue>
    </source>
</reference>
<dbReference type="Proteomes" id="UP001608902">
    <property type="component" value="Unassembled WGS sequence"/>
</dbReference>
<evidence type="ECO:0000313" key="2">
    <source>
        <dbReference type="Proteomes" id="UP001608902"/>
    </source>
</evidence>
<evidence type="ECO:0000313" key="1">
    <source>
        <dbReference type="EMBL" id="MFH4976048.1"/>
    </source>
</evidence>
<comment type="caution">
    <text evidence="1">The sequence shown here is derived from an EMBL/GenBank/DDBJ whole genome shotgun (WGS) entry which is preliminary data.</text>
</comment>
<keyword evidence="2" id="KW-1185">Reference proteome</keyword>
<accession>A0ABD6EGI4</accession>
<dbReference type="EMBL" id="JBGFUD010001274">
    <property type="protein sequence ID" value="MFH4976048.1"/>
    <property type="molecule type" value="Genomic_DNA"/>
</dbReference>
<name>A0ABD6EGI4_9BILA</name>
<sequence length="151" mass="17147">MEETPLFTSLQVLAETNLKRGTRVNCTGTVITLNHTTGYANAFVAGECAEKMDEFFSYPIFDRETNLLNVHFPRTETLYTNLTYVDYCHITRVTTFRWGIDLDLRCHPTPEGNQWRSTSGGCSPMLLSHTDVSTAPTSPLHLLLLLWILDF</sequence>
<gene>
    <name evidence="1" type="ORF">AB6A40_002757</name>
</gene>
<protein>
    <submittedName>
        <fullName evidence="1">Uncharacterized protein</fullName>
    </submittedName>
</protein>
<proteinExistence type="predicted"/>